<protein>
    <submittedName>
        <fullName evidence="1">Usg family protein</fullName>
    </submittedName>
</protein>
<dbReference type="AlphaFoldDB" id="A0A255YUR0"/>
<reference evidence="1 2" key="1">
    <citation type="submission" date="2017-07" db="EMBL/GenBank/DDBJ databases">
        <title>Niveispirillum cyanobacteriorum sp. nov., isolated from cyanobacterial aggregates in a eutrophic lake.</title>
        <authorList>
            <person name="Cai H."/>
        </authorList>
    </citation>
    <scope>NUCLEOTIDE SEQUENCE [LARGE SCALE GENOMIC DNA]</scope>
    <source>
        <strain evidence="2">TH1-14</strain>
    </source>
</reference>
<organism evidence="1 2">
    <name type="scientific">Niveispirillum lacus</name>
    <dbReference type="NCBI Taxonomy" id="1981099"/>
    <lineage>
        <taxon>Bacteria</taxon>
        <taxon>Pseudomonadati</taxon>
        <taxon>Pseudomonadota</taxon>
        <taxon>Alphaproteobacteria</taxon>
        <taxon>Rhodospirillales</taxon>
        <taxon>Azospirillaceae</taxon>
        <taxon>Niveispirillum</taxon>
    </lineage>
</organism>
<proteinExistence type="predicted"/>
<evidence type="ECO:0000313" key="2">
    <source>
        <dbReference type="Proteomes" id="UP000216998"/>
    </source>
</evidence>
<name>A0A255YUR0_9PROT</name>
<keyword evidence="2" id="KW-1185">Reference proteome</keyword>
<evidence type="ECO:0000313" key="1">
    <source>
        <dbReference type="EMBL" id="OYQ32424.1"/>
    </source>
</evidence>
<gene>
    <name evidence="1" type="ORF">CHU95_16620</name>
</gene>
<dbReference type="Pfam" id="PF06233">
    <property type="entry name" value="Usg"/>
    <property type="match status" value="1"/>
</dbReference>
<dbReference type="InterPro" id="IPR009354">
    <property type="entry name" value="Usg"/>
</dbReference>
<dbReference type="EMBL" id="NOXU01000031">
    <property type="protein sequence ID" value="OYQ32424.1"/>
    <property type="molecule type" value="Genomic_DNA"/>
</dbReference>
<dbReference type="OrthoDB" id="9811054at2"/>
<dbReference type="RefSeq" id="WP_094457461.1">
    <property type="nucleotide sequence ID" value="NZ_NOXU01000031.1"/>
</dbReference>
<accession>A0A255YUR0</accession>
<dbReference type="Proteomes" id="UP000216998">
    <property type="component" value="Unassembled WGS sequence"/>
</dbReference>
<sequence>MIISQSTLSRQLQDYRLTTAEILYHMPDHPGLLQTYVWQELDLAPRYPVLRQFLDFWSRNLDGKLHSVRVANLDLISPGSLRHVDALMTLQ</sequence>
<comment type="caution">
    <text evidence="1">The sequence shown here is derived from an EMBL/GenBank/DDBJ whole genome shotgun (WGS) entry which is preliminary data.</text>
</comment>